<keyword evidence="8 12" id="KW-0406">Ion transport</keyword>
<comment type="similarity">
    <text evidence="2 12">Belongs to the amiloride-sensitive sodium channel (TC 1.A.6) family.</text>
</comment>
<reference evidence="13" key="1">
    <citation type="submission" date="2015-11" db="EMBL/GenBank/DDBJ databases">
        <title>De novo transcriptome assembly of four potential Pierce s Disease insect vectors from Arizona vineyards.</title>
        <authorList>
            <person name="Tassone E.E."/>
        </authorList>
    </citation>
    <scope>NUCLEOTIDE SEQUENCE</scope>
</reference>
<dbReference type="AlphaFoldDB" id="A0A1B6GHZ3"/>
<evidence type="ECO:0000256" key="11">
    <source>
        <dbReference type="ARBA" id="ARBA00023303"/>
    </source>
</evidence>
<evidence type="ECO:0000256" key="1">
    <source>
        <dbReference type="ARBA" id="ARBA00004141"/>
    </source>
</evidence>
<keyword evidence="5 12" id="KW-0812">Transmembrane</keyword>
<dbReference type="Gene3D" id="2.60.470.10">
    <property type="entry name" value="Acid-sensing ion channels like domains"/>
    <property type="match status" value="1"/>
</dbReference>
<dbReference type="EMBL" id="GECZ01007710">
    <property type="protein sequence ID" value="JAS62059.1"/>
    <property type="molecule type" value="Transcribed_RNA"/>
</dbReference>
<evidence type="ECO:0000256" key="4">
    <source>
        <dbReference type="ARBA" id="ARBA00022461"/>
    </source>
</evidence>
<keyword evidence="3 12" id="KW-0813">Transport</keyword>
<name>A0A1B6GHZ3_9HEMI</name>
<evidence type="ECO:0000256" key="2">
    <source>
        <dbReference type="ARBA" id="ARBA00007193"/>
    </source>
</evidence>
<organism evidence="13">
    <name type="scientific">Cuerna arida</name>
    <dbReference type="NCBI Taxonomy" id="1464854"/>
    <lineage>
        <taxon>Eukaryota</taxon>
        <taxon>Metazoa</taxon>
        <taxon>Ecdysozoa</taxon>
        <taxon>Arthropoda</taxon>
        <taxon>Hexapoda</taxon>
        <taxon>Insecta</taxon>
        <taxon>Pterygota</taxon>
        <taxon>Neoptera</taxon>
        <taxon>Paraneoptera</taxon>
        <taxon>Hemiptera</taxon>
        <taxon>Auchenorrhyncha</taxon>
        <taxon>Membracoidea</taxon>
        <taxon>Cicadellidae</taxon>
        <taxon>Cicadellinae</taxon>
        <taxon>Proconiini</taxon>
        <taxon>Cuerna</taxon>
    </lineage>
</organism>
<evidence type="ECO:0000256" key="3">
    <source>
        <dbReference type="ARBA" id="ARBA00022448"/>
    </source>
</evidence>
<keyword evidence="7" id="KW-0915">Sodium</keyword>
<sequence length="124" mass="14111">DILYKVMSGCPDVLFDCEWKGTPYNCCEGFSAILTEVGFCFTFNSRHSHAGSDNLRVTGEEGEFKPHLIHETDSKWAMIVNILNVEQNNIRVYIHTADEGPSLDLAPQHVWKRTINKIQFSAKH</sequence>
<evidence type="ECO:0000256" key="5">
    <source>
        <dbReference type="ARBA" id="ARBA00022692"/>
    </source>
</evidence>
<feature type="non-terminal residue" evidence="13">
    <location>
        <position position="1"/>
    </location>
</feature>
<evidence type="ECO:0000256" key="12">
    <source>
        <dbReference type="RuleBase" id="RU000679"/>
    </source>
</evidence>
<feature type="non-terminal residue" evidence="13">
    <location>
        <position position="124"/>
    </location>
</feature>
<accession>A0A1B6GHZ3</accession>
<keyword evidence="4 12" id="KW-0894">Sodium channel</keyword>
<keyword evidence="10 12" id="KW-0739">Sodium transport</keyword>
<evidence type="ECO:0000313" key="13">
    <source>
        <dbReference type="EMBL" id="JAS62059.1"/>
    </source>
</evidence>
<evidence type="ECO:0000256" key="9">
    <source>
        <dbReference type="ARBA" id="ARBA00023136"/>
    </source>
</evidence>
<evidence type="ECO:0000256" key="10">
    <source>
        <dbReference type="ARBA" id="ARBA00023201"/>
    </source>
</evidence>
<keyword evidence="11 12" id="KW-0407">Ion channel</keyword>
<evidence type="ECO:0000256" key="6">
    <source>
        <dbReference type="ARBA" id="ARBA00022989"/>
    </source>
</evidence>
<dbReference type="GO" id="GO:0005272">
    <property type="term" value="F:sodium channel activity"/>
    <property type="evidence" value="ECO:0007669"/>
    <property type="project" value="UniProtKB-KW"/>
</dbReference>
<dbReference type="InterPro" id="IPR001873">
    <property type="entry name" value="ENaC"/>
</dbReference>
<evidence type="ECO:0000256" key="8">
    <source>
        <dbReference type="ARBA" id="ARBA00023065"/>
    </source>
</evidence>
<evidence type="ECO:0000256" key="7">
    <source>
        <dbReference type="ARBA" id="ARBA00023053"/>
    </source>
</evidence>
<proteinExistence type="inferred from homology"/>
<gene>
    <name evidence="13" type="ORF">g.46172</name>
</gene>
<comment type="subcellular location">
    <subcellularLocation>
        <location evidence="1">Membrane</location>
        <topology evidence="1">Multi-pass membrane protein</topology>
    </subcellularLocation>
</comment>
<keyword evidence="6" id="KW-1133">Transmembrane helix</keyword>
<dbReference type="Pfam" id="PF00858">
    <property type="entry name" value="ASC"/>
    <property type="match status" value="1"/>
</dbReference>
<dbReference type="GO" id="GO:0016020">
    <property type="term" value="C:membrane"/>
    <property type="evidence" value="ECO:0007669"/>
    <property type="project" value="UniProtKB-SubCell"/>
</dbReference>
<protein>
    <submittedName>
        <fullName evidence="13">Uncharacterized protein</fullName>
    </submittedName>
</protein>
<keyword evidence="9" id="KW-0472">Membrane</keyword>